<dbReference type="RefSeq" id="WP_070195459.1">
    <property type="nucleotide sequence ID" value="NZ_LJGU01000112.1"/>
</dbReference>
<evidence type="ECO:0000313" key="2">
    <source>
        <dbReference type="Proteomes" id="UP000176101"/>
    </source>
</evidence>
<accession>A0A1E7KLC3</accession>
<proteinExistence type="predicted"/>
<keyword evidence="2" id="KW-1185">Reference proteome</keyword>
<dbReference type="GO" id="GO:0016829">
    <property type="term" value="F:lyase activity"/>
    <property type="evidence" value="ECO:0007669"/>
    <property type="project" value="UniProtKB-KW"/>
</dbReference>
<evidence type="ECO:0000313" key="1">
    <source>
        <dbReference type="EMBL" id="OEV04745.1"/>
    </source>
</evidence>
<keyword evidence="1" id="KW-0456">Lyase</keyword>
<dbReference type="AlphaFoldDB" id="A0A1E7KLC3"/>
<protein>
    <submittedName>
        <fullName evidence="1">3-octaprenyl-4-hydroxybenzoate carboxy-lyase</fullName>
    </submittedName>
</protein>
<dbReference type="OrthoDB" id="5142746at2"/>
<gene>
    <name evidence="1" type="ORF">AN216_05500</name>
</gene>
<sequence length="271" mass="28455">MAGNVAFAEHVFDALGVAPAVHSDPIGGAVRVVEKRTAGGPVTVMTSGASRLPTDAGDSVELAVEVIDGQLGAARIALEIVCEDMASRRRTPPLGTPWRNSEPFLVGTRISAIMVTPSRWGAPFDEVRSAEGAVLGWVRTLRLLTDAEAAFAAANGWDALVEAAGAVDALLDVTRDDSVAGGGVPGSAPVFLSKLHAEHPPRWVTFTGTDLCSVTGLESDAYMDDAANHELWSVDTFVARFPRVADFVRQARPGQTALFSDASGAYVLEDD</sequence>
<comment type="caution">
    <text evidence="1">The sequence shown here is derived from an EMBL/GenBank/DDBJ whole genome shotgun (WGS) entry which is preliminary data.</text>
</comment>
<reference evidence="1 2" key="1">
    <citation type="journal article" date="2016" name="Front. Microbiol.">
        <title>Comparative Genomics Analysis of Streptomyces Species Reveals Their Adaptation to the Marine Environment and Their Diversity at the Genomic Level.</title>
        <authorList>
            <person name="Tian X."/>
            <person name="Zhang Z."/>
            <person name="Yang T."/>
            <person name="Chen M."/>
            <person name="Li J."/>
            <person name="Chen F."/>
            <person name="Yang J."/>
            <person name="Li W."/>
            <person name="Zhang B."/>
            <person name="Zhang Z."/>
            <person name="Wu J."/>
            <person name="Zhang C."/>
            <person name="Long L."/>
            <person name="Xiao J."/>
        </authorList>
    </citation>
    <scope>NUCLEOTIDE SEQUENCE [LARGE SCALE GENOMIC DNA]</scope>
    <source>
        <strain evidence="1 2">SCSIO 02100</strain>
    </source>
</reference>
<dbReference type="EMBL" id="LJGU01000112">
    <property type="protein sequence ID" value="OEV04745.1"/>
    <property type="molecule type" value="Genomic_DNA"/>
</dbReference>
<name>A0A1E7KLC3_9ACTN</name>
<organism evidence="1 2">
    <name type="scientific">Streptomyces oceani</name>
    <dbReference type="NCBI Taxonomy" id="1075402"/>
    <lineage>
        <taxon>Bacteria</taxon>
        <taxon>Bacillati</taxon>
        <taxon>Actinomycetota</taxon>
        <taxon>Actinomycetes</taxon>
        <taxon>Kitasatosporales</taxon>
        <taxon>Streptomycetaceae</taxon>
        <taxon>Streptomyces</taxon>
    </lineage>
</organism>
<dbReference type="PATRIC" id="fig|1075402.3.peg.5048"/>
<dbReference type="Proteomes" id="UP000176101">
    <property type="component" value="Unassembled WGS sequence"/>
</dbReference>